<feature type="domain" description="Pre-mRNA-splicing factor Syf1/CRNKL1-like C-terminal HAT-repeats" evidence="10">
    <location>
        <begin position="196"/>
        <end position="567"/>
    </location>
</feature>
<dbReference type="InterPro" id="IPR011990">
    <property type="entry name" value="TPR-like_helical_dom_sf"/>
</dbReference>
<dbReference type="SMART" id="SM00386">
    <property type="entry name" value="HAT"/>
    <property type="match status" value="12"/>
</dbReference>
<sequence>MDAGIRQLSGQDILKEAATPKHAARHTTKVEILDLEELKDYQGRKRAEFENVLKVKRLDVKQWIRYAQFEVLQHDLRRARSIFERALQVNNSYVPLWIKYIDCELKAKNINHARNLLDRATNLLPRIDKLWLKYVIVEESLGNLPIVRALFSKWCSLEPGHNAFDAFVEFETRCGEFENVRKVYSRYVLVHPGVKTWLRWIAFEKKHGDVNSIRQVLSLGLDTLGLYESTSDSDIASIVRTFAEWEATQQESERASALYRLATEKWPNNELLVSERVRFEKMYDLSTNLDTSITEKRKMEYENILRKNSRDYETWWVYLDLLQKHYASEYEIALGNSIASNAPEDEAKTLTWRRYIYLWIRALTFFELSAGNYERTREIFETLIKDVIPNSSFTFAKIWRLYANFELRQSNLTTARKILGYALGTCPKNKIFKDYIQLEIQLKEFDRVRKLYEKFISFNPYAVSNWLAYAELEDNLGDEDRARAIFHLAVSEEIGLEHQDQVKILRELINFEISVGEYARAESVYRKLLTMSSYDASMWIDLAIFQSSVPTEEQLIQEANNDNEDEDTLEVTDIHKLNTRKVFEEALSYYKEMNDKEGRYAILKALRAYEDVHGTIETQAATKERLPVEKSKTKREGGIDVEYVDLEFPEDATGEIATDRKSKLLAMAQKWQRGKESS</sequence>
<dbReference type="InterPro" id="IPR055430">
    <property type="entry name" value="HAT_Syf1_CNRKL1_C"/>
</dbReference>
<accession>A0A1G4J8U7</accession>
<keyword evidence="13" id="KW-1185">Reference proteome</keyword>
<evidence type="ECO:0000256" key="1">
    <source>
        <dbReference type="ARBA" id="ARBA00004123"/>
    </source>
</evidence>
<evidence type="ECO:0000256" key="9">
    <source>
        <dbReference type="ARBA" id="ARBA00039167"/>
    </source>
</evidence>
<organism evidence="12 13">
    <name type="scientific">Lachancea nothofagi CBS 11611</name>
    <dbReference type="NCBI Taxonomy" id="1266666"/>
    <lineage>
        <taxon>Eukaryota</taxon>
        <taxon>Fungi</taxon>
        <taxon>Dikarya</taxon>
        <taxon>Ascomycota</taxon>
        <taxon>Saccharomycotina</taxon>
        <taxon>Saccharomycetes</taxon>
        <taxon>Saccharomycetales</taxon>
        <taxon>Saccharomycetaceae</taxon>
        <taxon>Lachancea</taxon>
    </lineage>
</organism>
<comment type="similarity">
    <text evidence="2">Belongs to the crooked-neck family.</text>
</comment>
<comment type="subcellular location">
    <subcellularLocation>
        <location evidence="1">Nucleus</location>
    </subcellularLocation>
</comment>
<keyword evidence="5" id="KW-0677">Repeat</keyword>
<dbReference type="GO" id="GO:0071007">
    <property type="term" value="C:U2-type catalytic step 2 spliceosome"/>
    <property type="evidence" value="ECO:0007669"/>
    <property type="project" value="TreeGrafter"/>
</dbReference>
<keyword evidence="4" id="KW-0747">Spliceosome</keyword>
<evidence type="ECO:0000313" key="13">
    <source>
        <dbReference type="Proteomes" id="UP000189911"/>
    </source>
</evidence>
<dbReference type="GO" id="GO:0071014">
    <property type="term" value="C:post-mRNA release spliceosomal complex"/>
    <property type="evidence" value="ECO:0007669"/>
    <property type="project" value="TreeGrafter"/>
</dbReference>
<dbReference type="InterPro" id="IPR045075">
    <property type="entry name" value="Syf1-like"/>
</dbReference>
<keyword evidence="3" id="KW-0507">mRNA processing</keyword>
<evidence type="ECO:0000256" key="2">
    <source>
        <dbReference type="ARBA" id="ARBA00008644"/>
    </source>
</evidence>
<feature type="domain" description="Pre-mRNA-splicing factor Syf1-like N-terminal HAT-repeats" evidence="11">
    <location>
        <begin position="47"/>
        <end position="192"/>
    </location>
</feature>
<evidence type="ECO:0000256" key="3">
    <source>
        <dbReference type="ARBA" id="ARBA00022664"/>
    </source>
</evidence>
<evidence type="ECO:0000256" key="6">
    <source>
        <dbReference type="ARBA" id="ARBA00023187"/>
    </source>
</evidence>
<evidence type="ECO:0000259" key="11">
    <source>
        <dbReference type="Pfam" id="PF23233"/>
    </source>
</evidence>
<dbReference type="SUPFAM" id="SSF48452">
    <property type="entry name" value="TPR-like"/>
    <property type="match status" value="1"/>
</dbReference>
<dbReference type="EMBL" id="LT598446">
    <property type="protein sequence ID" value="SCU86301.1"/>
    <property type="molecule type" value="Genomic_DNA"/>
</dbReference>
<evidence type="ECO:0000256" key="7">
    <source>
        <dbReference type="ARBA" id="ARBA00023242"/>
    </source>
</evidence>
<comment type="function">
    <text evidence="8">Involved in pre-mRNA splicing and cell cycle progression. Required for the spliceosome assembly and initiation of the DNA replication.</text>
</comment>
<dbReference type="GO" id="GO:0071011">
    <property type="term" value="C:precatalytic spliceosome"/>
    <property type="evidence" value="ECO:0007669"/>
    <property type="project" value="TreeGrafter"/>
</dbReference>
<dbReference type="Gene3D" id="1.25.40.10">
    <property type="entry name" value="Tetratricopeptide repeat domain"/>
    <property type="match status" value="2"/>
</dbReference>
<dbReference type="Pfam" id="PF23233">
    <property type="entry name" value="HAT_Syf1_CNRKL1_N"/>
    <property type="match status" value="1"/>
</dbReference>
<dbReference type="Proteomes" id="UP000189911">
    <property type="component" value="Chromosome C"/>
</dbReference>
<evidence type="ECO:0000256" key="8">
    <source>
        <dbReference type="ARBA" id="ARBA00037040"/>
    </source>
</evidence>
<evidence type="ECO:0000256" key="5">
    <source>
        <dbReference type="ARBA" id="ARBA00022737"/>
    </source>
</evidence>
<keyword evidence="6" id="KW-0508">mRNA splicing</keyword>
<evidence type="ECO:0000259" key="10">
    <source>
        <dbReference type="Pfam" id="PF23231"/>
    </source>
</evidence>
<proteinExistence type="inferred from homology"/>
<protein>
    <recommendedName>
        <fullName evidence="9">Pre-mRNA-splicing factor CLF1</fullName>
    </recommendedName>
</protein>
<name>A0A1G4J8U7_9SACH</name>
<dbReference type="AlphaFoldDB" id="A0A1G4J8U7"/>
<dbReference type="Pfam" id="PF23231">
    <property type="entry name" value="HAT_Syf1_CNRKL1_C"/>
    <property type="match status" value="1"/>
</dbReference>
<evidence type="ECO:0000256" key="4">
    <source>
        <dbReference type="ARBA" id="ARBA00022728"/>
    </source>
</evidence>
<dbReference type="GO" id="GO:0000974">
    <property type="term" value="C:Prp19 complex"/>
    <property type="evidence" value="ECO:0007669"/>
    <property type="project" value="TreeGrafter"/>
</dbReference>
<reference evidence="13" key="1">
    <citation type="submission" date="2016-03" db="EMBL/GenBank/DDBJ databases">
        <authorList>
            <person name="Devillers Hugo."/>
        </authorList>
    </citation>
    <scope>NUCLEOTIDE SEQUENCE [LARGE SCALE GENOMIC DNA]</scope>
</reference>
<dbReference type="PANTHER" id="PTHR11246:SF3">
    <property type="entry name" value="CROOKED NECK-LIKE PROTEIN 1"/>
    <property type="match status" value="1"/>
</dbReference>
<evidence type="ECO:0000313" key="12">
    <source>
        <dbReference type="EMBL" id="SCU86301.1"/>
    </source>
</evidence>
<dbReference type="InterPro" id="IPR003107">
    <property type="entry name" value="HAT"/>
</dbReference>
<gene>
    <name evidence="12" type="ORF">LANO_0C07492G</name>
</gene>
<dbReference type="GO" id="GO:0000245">
    <property type="term" value="P:spliceosomal complex assembly"/>
    <property type="evidence" value="ECO:0007669"/>
    <property type="project" value="TreeGrafter"/>
</dbReference>
<dbReference type="OrthoDB" id="541719at2759"/>
<keyword evidence="7" id="KW-0539">Nucleus</keyword>
<dbReference type="InterPro" id="IPR055433">
    <property type="entry name" value="HAT_Syf1-like_N"/>
</dbReference>
<dbReference type="PANTHER" id="PTHR11246">
    <property type="entry name" value="PRE-MRNA SPLICING FACTOR"/>
    <property type="match status" value="1"/>
</dbReference>